<dbReference type="InterPro" id="IPR008914">
    <property type="entry name" value="PEBP"/>
</dbReference>
<dbReference type="EMBL" id="MAVT02001773">
    <property type="protein sequence ID" value="POS70153.1"/>
    <property type="molecule type" value="Genomic_DNA"/>
</dbReference>
<reference evidence="1" key="1">
    <citation type="submission" date="2017-09" db="EMBL/GenBank/DDBJ databases">
        <title>Polyketide synthases of a Diaporthe helianthi virulent isolate.</title>
        <authorList>
            <person name="Baroncelli R."/>
        </authorList>
    </citation>
    <scope>NUCLEOTIDE SEQUENCE [LARGE SCALE GENOMIC DNA]</scope>
    <source>
        <strain evidence="1">7/96</strain>
    </source>
</reference>
<gene>
    <name evidence="1" type="ORF">DHEL01_v211456</name>
</gene>
<dbReference type="Pfam" id="PF01161">
    <property type="entry name" value="PBP"/>
    <property type="match status" value="1"/>
</dbReference>
<dbReference type="InterPro" id="IPR036610">
    <property type="entry name" value="PEBP-like_sf"/>
</dbReference>
<evidence type="ECO:0000313" key="1">
    <source>
        <dbReference type="EMBL" id="POS70153.1"/>
    </source>
</evidence>
<dbReference type="OrthoDB" id="10251855at2759"/>
<organism evidence="1 2">
    <name type="scientific">Diaporthe helianthi</name>
    <dbReference type="NCBI Taxonomy" id="158607"/>
    <lineage>
        <taxon>Eukaryota</taxon>
        <taxon>Fungi</taxon>
        <taxon>Dikarya</taxon>
        <taxon>Ascomycota</taxon>
        <taxon>Pezizomycotina</taxon>
        <taxon>Sordariomycetes</taxon>
        <taxon>Sordariomycetidae</taxon>
        <taxon>Diaporthales</taxon>
        <taxon>Diaporthaceae</taxon>
        <taxon>Diaporthe</taxon>
    </lineage>
</organism>
<keyword evidence="2" id="KW-1185">Reference proteome</keyword>
<dbReference type="InterPro" id="IPR049556">
    <property type="entry name" value="PhiB"/>
</dbReference>
<accession>A0A2P5HIS6</accession>
<dbReference type="Proteomes" id="UP000094444">
    <property type="component" value="Unassembled WGS sequence"/>
</dbReference>
<dbReference type="AlphaFoldDB" id="A0A2P5HIS6"/>
<dbReference type="STRING" id="158607.A0A2P5HIS6"/>
<comment type="caution">
    <text evidence="1">The sequence shown here is derived from an EMBL/GenBank/DDBJ whole genome shotgun (WGS) entry which is preliminary data.</text>
</comment>
<evidence type="ECO:0008006" key="3">
    <source>
        <dbReference type="Google" id="ProtNLM"/>
    </source>
</evidence>
<name>A0A2P5HIS6_DIAHE</name>
<sequence>MHPIVELSLSWLLSSAKGRDEKSFYRTPAFKGLQEPTIEITCTECGAGSLAKPAQLKKEHSHDGGGKFPGLQWTTPSSITGQVKEWLLVVEDPDAPLPTPIVHGIFAGIGPSIMKIEHCQLEVADESRSALKGGFHYGVCRRPVVYLPPRPLMNHGPHRYFFEVVALSETLPKDLLESRPTREKIAKAIQGKVLAWGLWVGAYERKWQ</sequence>
<evidence type="ECO:0000313" key="2">
    <source>
        <dbReference type="Proteomes" id="UP000094444"/>
    </source>
</evidence>
<dbReference type="CDD" id="cd00457">
    <property type="entry name" value="PEBP"/>
    <property type="match status" value="1"/>
</dbReference>
<proteinExistence type="predicted"/>
<protein>
    <recommendedName>
        <fullName evidence="3">PEBP-like protein</fullName>
    </recommendedName>
</protein>
<dbReference type="InParanoid" id="A0A2P5HIS6"/>
<dbReference type="Gene3D" id="3.90.280.10">
    <property type="entry name" value="PEBP-like"/>
    <property type="match status" value="1"/>
</dbReference>
<dbReference type="SUPFAM" id="SSF49777">
    <property type="entry name" value="PEBP-like"/>
    <property type="match status" value="1"/>
</dbReference>